<dbReference type="InterPro" id="IPR042470">
    <property type="entry name" value="RMI1_N_C_sf"/>
</dbReference>
<gene>
    <name evidence="3" type="ORF">BEWA_028000</name>
</gene>
<dbReference type="AlphaFoldDB" id="L0AY74"/>
<dbReference type="RefSeq" id="XP_004829617.1">
    <property type="nucleotide sequence ID" value="XM_004829560.1"/>
</dbReference>
<feature type="region of interest" description="Disordered" evidence="1">
    <location>
        <begin position="66"/>
        <end position="88"/>
    </location>
</feature>
<name>L0AY74_THEEQ</name>
<reference evidence="3 4" key="1">
    <citation type="journal article" date="2012" name="BMC Genomics">
        <title>Comparative genomic analysis and phylogenetic position of Theileria equi.</title>
        <authorList>
            <person name="Kappmeyer L.S."/>
            <person name="Thiagarajan M."/>
            <person name="Herndon D.R."/>
            <person name="Ramsay J.D."/>
            <person name="Caler E."/>
            <person name="Djikeng A."/>
            <person name="Gillespie J.J."/>
            <person name="Lau A.O."/>
            <person name="Roalson E.H."/>
            <person name="Silva J.C."/>
            <person name="Silva M.G."/>
            <person name="Suarez C.E."/>
            <person name="Ueti M.W."/>
            <person name="Nene V.M."/>
            <person name="Mealey R.H."/>
            <person name="Knowles D.P."/>
            <person name="Brayton K.A."/>
        </authorList>
    </citation>
    <scope>NUCLEOTIDE SEQUENCE [LARGE SCALE GENOMIC DNA]</scope>
    <source>
        <strain evidence="3 4">WA</strain>
    </source>
</reference>
<organism evidence="3 4">
    <name type="scientific">Theileria equi strain WA</name>
    <dbReference type="NCBI Taxonomy" id="1537102"/>
    <lineage>
        <taxon>Eukaryota</taxon>
        <taxon>Sar</taxon>
        <taxon>Alveolata</taxon>
        <taxon>Apicomplexa</taxon>
        <taxon>Aconoidasida</taxon>
        <taxon>Piroplasmida</taxon>
        <taxon>Theileriidae</taxon>
        <taxon>Theileria</taxon>
    </lineage>
</organism>
<evidence type="ECO:0000313" key="4">
    <source>
        <dbReference type="Proteomes" id="UP000031512"/>
    </source>
</evidence>
<dbReference type="GeneID" id="15807120"/>
<evidence type="ECO:0000256" key="1">
    <source>
        <dbReference type="SAM" id="MobiDB-lite"/>
    </source>
</evidence>
<feature type="compositionally biased region" description="Acidic residues" evidence="1">
    <location>
        <begin position="72"/>
        <end position="81"/>
    </location>
</feature>
<keyword evidence="4" id="KW-1185">Reference proteome</keyword>
<dbReference type="Proteomes" id="UP000031512">
    <property type="component" value="Chromosome 1"/>
</dbReference>
<evidence type="ECO:0000259" key="2">
    <source>
        <dbReference type="Pfam" id="PF08585"/>
    </source>
</evidence>
<dbReference type="EMBL" id="CP001669">
    <property type="protein sequence ID" value="AFZ79951.1"/>
    <property type="molecule type" value="Genomic_DNA"/>
</dbReference>
<feature type="domain" description="RecQ mediated genome instability protein 1 OB-fold" evidence="2">
    <location>
        <begin position="53"/>
        <end position="127"/>
    </location>
</feature>
<accession>L0AY74</accession>
<proteinExistence type="predicted"/>
<feature type="region of interest" description="Disordered" evidence="1">
    <location>
        <begin position="223"/>
        <end position="258"/>
    </location>
</feature>
<dbReference type="InterPro" id="IPR013894">
    <property type="entry name" value="RMI1_OB"/>
</dbReference>
<dbReference type="Pfam" id="PF08585">
    <property type="entry name" value="RMI1_N_C"/>
    <property type="match status" value="1"/>
</dbReference>
<dbReference type="OrthoDB" id="363777at2759"/>
<dbReference type="eggNOG" id="ENOG502QXBP">
    <property type="taxonomic scope" value="Eukaryota"/>
</dbReference>
<evidence type="ECO:0000313" key="3">
    <source>
        <dbReference type="EMBL" id="AFZ79951.1"/>
    </source>
</evidence>
<sequence length="541" mass="61467">MQQNGLPRAHNPYENSSELLEHKTNLFNSIIRQNWLYGVDYADIRGLCKDSVTIYQVIDFRDISKPSHRSEDDSDDEDQGDDNTKTTYAPKYHKANRMLKITLFDGVSYHTAFEYEPIAALDVFNVTGNNHNSVRCCGKIALYNSPVFRRNAYWLNKTNVKLLFEGYICKIHNEDSPAHEICHESNPEMSSENGISSRVIELASQFIDTEEFAISMYNSSLPTTGSSLDSSQNTSTNISFSGSKKDVTTAPSLEDTRQTSLSISGHTFSNRTAPPVTPNPSTECITIDDTPVVYDLTGENDSQLTYIHANNLAMESREPSNNKNFKTYFPEDSKYQKFSFVSFLNRRPHAATDNKSFLEFSKERLATFTSGIGISIRNFCNVLRESTGILNNKPDLKLRVGDITCEYKFGFLNHSTPLYAYPENSLMNRVLSDLVNRVFRTTFGSKFWLGIFDDCISSFFCIFSLETFIPFVTLPSTMDNLTISQKLNSIEGFFLLEDFNIEDTNIIVLRGYTPNLPSSTFNSLSKVITENFKHLQYHMDF</sequence>
<dbReference type="KEGG" id="beq:BEWA_028000"/>
<protein>
    <recommendedName>
        <fullName evidence="2">RecQ mediated genome instability protein 1 OB-fold domain-containing protein</fullName>
    </recommendedName>
</protein>
<feature type="compositionally biased region" description="Polar residues" evidence="1">
    <location>
        <begin position="223"/>
        <end position="242"/>
    </location>
</feature>
<dbReference type="Gene3D" id="2.40.50.770">
    <property type="entry name" value="RecQ-mediated genome instability protein Rmi1, C-terminal domain"/>
    <property type="match status" value="1"/>
</dbReference>
<dbReference type="VEuPathDB" id="PiroplasmaDB:BEWA_028000"/>